<accession>A0AAE2YRB7</accession>
<dbReference type="Proteomes" id="UP001197378">
    <property type="component" value="Unassembled WGS sequence"/>
</dbReference>
<keyword evidence="3" id="KW-1185">Reference proteome</keyword>
<dbReference type="NCBIfam" id="NF046037">
    <property type="entry name" value="carphisopro"/>
    <property type="match status" value="1"/>
</dbReference>
<dbReference type="RefSeq" id="WP_215885663.1">
    <property type="nucleotide sequence ID" value="NZ_JAAXYO010000154.1"/>
</dbReference>
<dbReference type="AlphaFoldDB" id="A0AAE2YRB7"/>
<sequence length="84" mass="9264">MNGLKRAISHFGSQASLARRLGVVPMAVSHWLKRQRIPPHQAIAIERATNGAVRREELRPDIFGPMDIPQTDTTPVVQKAGDQA</sequence>
<dbReference type="Gene3D" id="1.10.260.40">
    <property type="entry name" value="lambda repressor-like DNA-binding domains"/>
    <property type="match status" value="1"/>
</dbReference>
<proteinExistence type="predicted"/>
<evidence type="ECO:0000256" key="1">
    <source>
        <dbReference type="SAM" id="MobiDB-lite"/>
    </source>
</evidence>
<reference evidence="2" key="1">
    <citation type="journal article" date="2021" name="ISME J.">
        <title>Genomic evolution of the class Acidithiobacillia: deep-branching Proteobacteria living in extreme acidic conditions.</title>
        <authorList>
            <person name="Moya-Beltran A."/>
            <person name="Beard S."/>
            <person name="Rojas-Villalobos C."/>
            <person name="Issotta F."/>
            <person name="Gallardo Y."/>
            <person name="Ulloa R."/>
            <person name="Giaveno A."/>
            <person name="Degli Esposti M."/>
            <person name="Johnson D.B."/>
            <person name="Quatrini R."/>
        </authorList>
    </citation>
    <scope>NUCLEOTIDE SEQUENCE</scope>
    <source>
        <strain evidence="2">VAN18-1</strain>
    </source>
</reference>
<comment type="caution">
    <text evidence="2">The sequence shown here is derived from an EMBL/GenBank/DDBJ whole genome shotgun (WGS) entry which is preliminary data.</text>
</comment>
<dbReference type="EMBL" id="JAAXYO010000154">
    <property type="protein sequence ID" value="MBU2788608.1"/>
    <property type="molecule type" value="Genomic_DNA"/>
</dbReference>
<dbReference type="Pfam" id="PF15943">
    <property type="entry name" value="YdaS_toxin"/>
    <property type="match status" value="1"/>
</dbReference>
<organism evidence="2 3">
    <name type="scientific">Igneacidithiobacillus copahuensis</name>
    <dbReference type="NCBI Taxonomy" id="2724909"/>
    <lineage>
        <taxon>Bacteria</taxon>
        <taxon>Pseudomonadati</taxon>
        <taxon>Pseudomonadota</taxon>
        <taxon>Acidithiobacillia</taxon>
        <taxon>Acidithiobacillales</taxon>
        <taxon>Acidithiobacillaceae</taxon>
        <taxon>Igneacidithiobacillus</taxon>
    </lineage>
</organism>
<dbReference type="SUPFAM" id="SSF47413">
    <property type="entry name" value="lambda repressor-like DNA-binding domains"/>
    <property type="match status" value="1"/>
</dbReference>
<name>A0AAE2YRB7_9PROT</name>
<protein>
    <submittedName>
        <fullName evidence="2">Helix-turn-helix domain-containing protein</fullName>
    </submittedName>
</protein>
<dbReference type="GO" id="GO:0003677">
    <property type="term" value="F:DNA binding"/>
    <property type="evidence" value="ECO:0007669"/>
    <property type="project" value="InterPro"/>
</dbReference>
<dbReference type="InterPro" id="IPR031856">
    <property type="entry name" value="YdaS_toxin-like"/>
</dbReference>
<dbReference type="InterPro" id="IPR059216">
    <property type="entry name" value="LeuA_carph_isopro_dom"/>
</dbReference>
<feature type="region of interest" description="Disordered" evidence="1">
    <location>
        <begin position="60"/>
        <end position="84"/>
    </location>
</feature>
<gene>
    <name evidence="2" type="ORF">HFQ13_10440</name>
</gene>
<dbReference type="InterPro" id="IPR010982">
    <property type="entry name" value="Lambda_DNA-bd_dom_sf"/>
</dbReference>
<evidence type="ECO:0000313" key="2">
    <source>
        <dbReference type="EMBL" id="MBU2788608.1"/>
    </source>
</evidence>
<evidence type="ECO:0000313" key="3">
    <source>
        <dbReference type="Proteomes" id="UP001197378"/>
    </source>
</evidence>